<dbReference type="Pfam" id="PF02746">
    <property type="entry name" value="MR_MLE_N"/>
    <property type="match status" value="1"/>
</dbReference>
<dbReference type="InterPro" id="IPR013342">
    <property type="entry name" value="Mandelate_racemase_C"/>
</dbReference>
<dbReference type="GO" id="GO:0016829">
    <property type="term" value="F:lyase activity"/>
    <property type="evidence" value="ECO:0007669"/>
    <property type="project" value="UniProtKB-KW"/>
</dbReference>
<dbReference type="Pfam" id="PF13378">
    <property type="entry name" value="MR_MLE_C"/>
    <property type="match status" value="1"/>
</dbReference>
<dbReference type="EMBL" id="MFKF01000230">
    <property type="protein sequence ID" value="OGG49506.1"/>
    <property type="molecule type" value="Genomic_DNA"/>
</dbReference>
<evidence type="ECO:0000256" key="1">
    <source>
        <dbReference type="ARBA" id="ARBA00023239"/>
    </source>
</evidence>
<feature type="domain" description="Mandelate racemase/muconate lactonizing enzyme C-terminal" evidence="2">
    <location>
        <begin position="133"/>
        <end position="239"/>
    </location>
</feature>
<name>A0A1F6CJU6_HANXR</name>
<dbReference type="SFLD" id="SFLDS00001">
    <property type="entry name" value="Enolase"/>
    <property type="match status" value="1"/>
</dbReference>
<dbReference type="InterPro" id="IPR029017">
    <property type="entry name" value="Enolase-like_N"/>
</dbReference>
<dbReference type="InterPro" id="IPR036849">
    <property type="entry name" value="Enolase-like_C_sf"/>
</dbReference>
<dbReference type="Gene3D" id="3.30.390.10">
    <property type="entry name" value="Enolase-like, N-terminal domain"/>
    <property type="match status" value="1"/>
</dbReference>
<dbReference type="AlphaFoldDB" id="A0A1F6CJU6"/>
<evidence type="ECO:0000313" key="4">
    <source>
        <dbReference type="Proteomes" id="UP000178606"/>
    </source>
</evidence>
<dbReference type="Gene3D" id="3.20.20.120">
    <property type="entry name" value="Enolase-like C-terminal domain"/>
    <property type="match status" value="1"/>
</dbReference>
<dbReference type="CDD" id="cd03316">
    <property type="entry name" value="MR_like"/>
    <property type="match status" value="1"/>
</dbReference>
<dbReference type="SMART" id="SM00922">
    <property type="entry name" value="MR_MLE"/>
    <property type="match status" value="1"/>
</dbReference>
<dbReference type="SFLD" id="SFLDG00179">
    <property type="entry name" value="mandelate_racemase"/>
    <property type="match status" value="1"/>
</dbReference>
<dbReference type="SUPFAM" id="SSF51604">
    <property type="entry name" value="Enolase C-terminal domain-like"/>
    <property type="match status" value="1"/>
</dbReference>
<dbReference type="InterPro" id="IPR018110">
    <property type="entry name" value="Mandel_Rmase/mucon_lact_enz_CS"/>
</dbReference>
<keyword evidence="1" id="KW-0456">Lyase</keyword>
<dbReference type="Proteomes" id="UP000178606">
    <property type="component" value="Unassembled WGS sequence"/>
</dbReference>
<gene>
    <name evidence="3" type="ORF">A3F84_08570</name>
</gene>
<evidence type="ECO:0000259" key="2">
    <source>
        <dbReference type="SMART" id="SM00922"/>
    </source>
</evidence>
<dbReference type="InterPro" id="IPR034593">
    <property type="entry name" value="DgoD-like"/>
</dbReference>
<dbReference type="PANTHER" id="PTHR48080">
    <property type="entry name" value="D-GALACTONATE DEHYDRATASE-RELATED"/>
    <property type="match status" value="1"/>
</dbReference>
<dbReference type="SUPFAM" id="SSF54826">
    <property type="entry name" value="Enolase N-terminal domain-like"/>
    <property type="match status" value="1"/>
</dbReference>
<dbReference type="GO" id="GO:0009063">
    <property type="term" value="P:amino acid catabolic process"/>
    <property type="evidence" value="ECO:0007669"/>
    <property type="project" value="InterPro"/>
</dbReference>
<evidence type="ECO:0000313" key="3">
    <source>
        <dbReference type="EMBL" id="OGG49506.1"/>
    </source>
</evidence>
<proteinExistence type="predicted"/>
<dbReference type="InterPro" id="IPR029065">
    <property type="entry name" value="Enolase_C-like"/>
</dbReference>
<protein>
    <recommendedName>
        <fullName evidence="2">Mandelate racemase/muconate lactonizing enzyme C-terminal domain-containing protein</fullName>
    </recommendedName>
</protein>
<dbReference type="PROSITE" id="PS00908">
    <property type="entry name" value="MR_MLE_1"/>
    <property type="match status" value="1"/>
</dbReference>
<reference evidence="3 4" key="1">
    <citation type="journal article" date="2016" name="Nat. Commun.">
        <title>Thousands of microbial genomes shed light on interconnected biogeochemical processes in an aquifer system.</title>
        <authorList>
            <person name="Anantharaman K."/>
            <person name="Brown C.T."/>
            <person name="Hug L.A."/>
            <person name="Sharon I."/>
            <person name="Castelle C.J."/>
            <person name="Probst A.J."/>
            <person name="Thomas B.C."/>
            <person name="Singh A."/>
            <person name="Wilkins M.J."/>
            <person name="Karaoz U."/>
            <person name="Brodie E.L."/>
            <person name="Williams K.H."/>
            <person name="Hubbard S.S."/>
            <person name="Banfield J.F."/>
        </authorList>
    </citation>
    <scope>NUCLEOTIDE SEQUENCE [LARGE SCALE GENOMIC DNA]</scope>
    <source>
        <strain evidence="4">RIFCSPLOWO2_12_FULL_64_10</strain>
    </source>
</reference>
<dbReference type="PANTHER" id="PTHR48080:SF2">
    <property type="entry name" value="D-GALACTONATE DEHYDRATASE"/>
    <property type="match status" value="1"/>
</dbReference>
<accession>A0A1F6CJU6</accession>
<dbReference type="InterPro" id="IPR013341">
    <property type="entry name" value="Mandelate_racemase_N_dom"/>
</dbReference>
<comment type="caution">
    <text evidence="3">The sequence shown here is derived from an EMBL/GenBank/DDBJ whole genome shotgun (WGS) entry which is preliminary data.</text>
</comment>
<sequence>MKIRDIDTILINSPGRKWTLVRVFTDEGLVGLGEATYSNKEPVVVAAIENMKSDLIGEDPARIEYLWHKIYRISSLGGIWRMAGAAMMSAISGIDLALWDLKGKVANLPVVELLGGKFRDRVPVYTHFYGRTPEETAQNARLKAGEGYTALKSSSRAISFDLYVEDGKPQETAAHFAAAREAVGPDVDLLVDCHGRFTVAGAVRLARALEPFDLYAFEDPVAPEDLSAYPKVRRGTSIPIMGSERLTNKTHFRQLLDIDGVDIAQPDLMYAGGITEVRKIAAMADTFHVPISMHNTKGPVGILAAAHLMASIPNAAPMEFVTGIPWRDEILREPLKVEAGCLCLPDGPGLGVELNMDGVEKHRWRVGDPR</sequence>
<organism evidence="3 4">
    <name type="scientific">Handelsmanbacteria sp. (strain RIFCSPLOWO2_12_FULL_64_10)</name>
    <dbReference type="NCBI Taxonomy" id="1817868"/>
    <lineage>
        <taxon>Bacteria</taxon>
        <taxon>Candidatus Handelsmaniibacteriota</taxon>
    </lineage>
</organism>